<organism evidence="10 11">
    <name type="scientific">Lactiplantibacillus garii</name>
    <dbReference type="NCBI Taxonomy" id="2306423"/>
    <lineage>
        <taxon>Bacteria</taxon>
        <taxon>Bacillati</taxon>
        <taxon>Bacillota</taxon>
        <taxon>Bacilli</taxon>
        <taxon>Lactobacillales</taxon>
        <taxon>Lactobacillaceae</taxon>
        <taxon>Lactiplantibacillus</taxon>
    </lineage>
</organism>
<dbReference type="PANTHER" id="PTHR21090:SF5">
    <property type="entry name" value="PENTAFUNCTIONAL AROM POLYPEPTIDE"/>
    <property type="match status" value="1"/>
</dbReference>
<feature type="binding site" evidence="8">
    <location>
        <position position="315"/>
    </location>
    <ligand>
        <name>3-phosphoshikimate</name>
        <dbReference type="ChEBI" id="CHEBI:145989"/>
    </ligand>
</feature>
<dbReference type="InterPro" id="IPR001986">
    <property type="entry name" value="Enolpyruvate_Tfrase_dom"/>
</dbReference>
<dbReference type="GO" id="GO:0005737">
    <property type="term" value="C:cytoplasm"/>
    <property type="evidence" value="ECO:0007669"/>
    <property type="project" value="UniProtKB-SubCell"/>
</dbReference>
<comment type="catalytic activity">
    <reaction evidence="7">
        <text>3-phosphoshikimate + phosphoenolpyruvate = 5-O-(1-carboxyvinyl)-3-phosphoshikimate + phosphate</text>
        <dbReference type="Rhea" id="RHEA:21256"/>
        <dbReference type="ChEBI" id="CHEBI:43474"/>
        <dbReference type="ChEBI" id="CHEBI:57701"/>
        <dbReference type="ChEBI" id="CHEBI:58702"/>
        <dbReference type="ChEBI" id="CHEBI:145989"/>
        <dbReference type="EC" id="2.5.1.19"/>
    </reaction>
    <physiologicalReaction direction="left-to-right" evidence="7">
        <dbReference type="Rhea" id="RHEA:21257"/>
    </physiologicalReaction>
</comment>
<proteinExistence type="inferred from homology"/>
<dbReference type="InterPro" id="IPR023193">
    <property type="entry name" value="EPSP_synthase_CS"/>
</dbReference>
<name>A0A426D977_9LACO</name>
<evidence type="ECO:0000256" key="3">
    <source>
        <dbReference type="ARBA" id="ARBA00022490"/>
    </source>
</evidence>
<evidence type="ECO:0000256" key="8">
    <source>
        <dbReference type="HAMAP-Rule" id="MF_00210"/>
    </source>
</evidence>
<evidence type="ECO:0000256" key="5">
    <source>
        <dbReference type="ARBA" id="ARBA00022679"/>
    </source>
</evidence>
<feature type="binding site" evidence="8">
    <location>
        <position position="390"/>
    </location>
    <ligand>
        <name>phosphoenolpyruvate</name>
        <dbReference type="ChEBI" id="CHEBI:58702"/>
    </ligand>
</feature>
<feature type="active site" description="Proton acceptor" evidence="8">
    <location>
        <position position="315"/>
    </location>
</feature>
<dbReference type="AlphaFoldDB" id="A0A426D977"/>
<dbReference type="FunFam" id="3.65.10.10:FF:000005">
    <property type="entry name" value="3-phosphoshikimate 1-carboxyvinyltransferase"/>
    <property type="match status" value="1"/>
</dbReference>
<feature type="binding site" evidence="8">
    <location>
        <position position="342"/>
    </location>
    <ligand>
        <name>3-phosphoshikimate</name>
        <dbReference type="ChEBI" id="CHEBI:145989"/>
    </ligand>
</feature>
<protein>
    <recommendedName>
        <fullName evidence="8">3-phosphoshikimate 1-carboxyvinyltransferase</fullName>
        <ecNumber evidence="8">2.5.1.19</ecNumber>
    </recommendedName>
    <alternativeName>
        <fullName evidence="8">5-enolpyruvylshikimate-3-phosphate synthase</fullName>
        <shortName evidence="8">EPSP synthase</shortName>
        <shortName evidence="8">EPSPS</shortName>
    </alternativeName>
</protein>
<feature type="binding site" evidence="8">
    <location>
        <position position="166"/>
    </location>
    <ligand>
        <name>3-phosphoshikimate</name>
        <dbReference type="ChEBI" id="CHEBI:145989"/>
    </ligand>
</feature>
<dbReference type="InterPro" id="IPR006264">
    <property type="entry name" value="EPSP_synthase"/>
</dbReference>
<dbReference type="GO" id="GO:0009423">
    <property type="term" value="P:chorismate biosynthetic process"/>
    <property type="evidence" value="ECO:0007669"/>
    <property type="project" value="UniProtKB-UniRule"/>
</dbReference>
<dbReference type="InterPro" id="IPR013792">
    <property type="entry name" value="RNA3'P_cycl/enolpyr_Trfase_a/b"/>
</dbReference>
<keyword evidence="5 8" id="KW-0808">Transferase</keyword>
<feature type="binding site" evidence="8">
    <location>
        <position position="346"/>
    </location>
    <ligand>
        <name>phosphoenolpyruvate</name>
        <dbReference type="ChEBI" id="CHEBI:58702"/>
    </ligand>
</feature>
<evidence type="ECO:0000256" key="2">
    <source>
        <dbReference type="ARBA" id="ARBA00009948"/>
    </source>
</evidence>
<dbReference type="PANTHER" id="PTHR21090">
    <property type="entry name" value="AROM/DEHYDROQUINATE SYNTHASE"/>
    <property type="match status" value="1"/>
</dbReference>
<dbReference type="GO" id="GO:0009073">
    <property type="term" value="P:aromatic amino acid family biosynthetic process"/>
    <property type="evidence" value="ECO:0007669"/>
    <property type="project" value="UniProtKB-KW"/>
</dbReference>
<feature type="binding site" evidence="8">
    <location>
        <position position="168"/>
    </location>
    <ligand>
        <name>3-phosphoshikimate</name>
        <dbReference type="ChEBI" id="CHEBI:145989"/>
    </ligand>
</feature>
<dbReference type="GO" id="GO:0008652">
    <property type="term" value="P:amino acid biosynthetic process"/>
    <property type="evidence" value="ECO:0007669"/>
    <property type="project" value="UniProtKB-KW"/>
</dbReference>
<dbReference type="RefSeq" id="WP_125071562.1">
    <property type="nucleotide sequence ID" value="NZ_QWZQ01000008.1"/>
</dbReference>
<dbReference type="PIRSF" id="PIRSF000505">
    <property type="entry name" value="EPSPS"/>
    <property type="match status" value="1"/>
</dbReference>
<dbReference type="EC" id="2.5.1.19" evidence="8"/>
<evidence type="ECO:0000256" key="4">
    <source>
        <dbReference type="ARBA" id="ARBA00022605"/>
    </source>
</evidence>
<dbReference type="InterPro" id="IPR036968">
    <property type="entry name" value="Enolpyruvate_Tfrase_sf"/>
</dbReference>
<dbReference type="Gene3D" id="3.65.10.10">
    <property type="entry name" value="Enolpyruvate transferase domain"/>
    <property type="match status" value="2"/>
</dbReference>
<feature type="binding site" evidence="8">
    <location>
        <position position="24"/>
    </location>
    <ligand>
        <name>3-phosphoshikimate</name>
        <dbReference type="ChEBI" id="CHEBI:145989"/>
    </ligand>
</feature>
<feature type="binding site" evidence="8">
    <location>
        <position position="23"/>
    </location>
    <ligand>
        <name>phosphoenolpyruvate</name>
        <dbReference type="ChEBI" id="CHEBI:58702"/>
    </ligand>
</feature>
<feature type="binding site" evidence="8">
    <location>
        <position position="123"/>
    </location>
    <ligand>
        <name>phosphoenolpyruvate</name>
        <dbReference type="ChEBI" id="CHEBI:58702"/>
    </ligand>
</feature>
<comment type="pathway">
    <text evidence="1 8">Metabolic intermediate biosynthesis; chorismate biosynthesis; chorismate from D-erythrose 4-phosphate and phosphoenolpyruvate: step 6/7.</text>
</comment>
<evidence type="ECO:0000313" key="10">
    <source>
        <dbReference type="EMBL" id="RRK11174.1"/>
    </source>
</evidence>
<dbReference type="SUPFAM" id="SSF55205">
    <property type="entry name" value="EPT/RTPC-like"/>
    <property type="match status" value="1"/>
</dbReference>
<comment type="subunit">
    <text evidence="8">Monomer.</text>
</comment>
<feature type="binding site" evidence="8">
    <location>
        <position position="168"/>
    </location>
    <ligand>
        <name>phosphoenolpyruvate</name>
        <dbReference type="ChEBI" id="CHEBI:58702"/>
    </ligand>
</feature>
<feature type="domain" description="Enolpyruvate transferase" evidence="9">
    <location>
        <begin position="11"/>
        <end position="425"/>
    </location>
</feature>
<reference evidence="10 11" key="1">
    <citation type="submission" date="2018-08" db="EMBL/GenBank/DDBJ databases">
        <title>Genome Lactobacillus garii FI11369.</title>
        <authorList>
            <person name="Diaz M."/>
            <person name="Narbad A."/>
        </authorList>
    </citation>
    <scope>NUCLEOTIDE SEQUENCE [LARGE SCALE GENOMIC DNA]</scope>
    <source>
        <strain evidence="10 11">FI11369</strain>
    </source>
</reference>
<gene>
    <name evidence="8 10" type="primary">aroA</name>
    <name evidence="10" type="ORF">D1831_03595</name>
</gene>
<dbReference type="HAMAP" id="MF_00210">
    <property type="entry name" value="EPSP_synth"/>
    <property type="match status" value="1"/>
</dbReference>
<dbReference type="EMBL" id="QWZQ01000008">
    <property type="protein sequence ID" value="RRK11174.1"/>
    <property type="molecule type" value="Genomic_DNA"/>
</dbReference>
<dbReference type="Pfam" id="PF00275">
    <property type="entry name" value="EPSP_synthase"/>
    <property type="match status" value="1"/>
</dbReference>
<dbReference type="PROSITE" id="PS00104">
    <property type="entry name" value="EPSP_SYNTHASE_1"/>
    <property type="match status" value="1"/>
</dbReference>
<keyword evidence="11" id="KW-1185">Reference proteome</keyword>
<dbReference type="NCBIfam" id="TIGR01356">
    <property type="entry name" value="aroA"/>
    <property type="match status" value="1"/>
</dbReference>
<accession>A0A426D977</accession>
<comment type="function">
    <text evidence="8">Catalyzes the transfer of the enolpyruvyl moiety of phosphoenolpyruvate (PEP) to the 5-hydroxyl of shikimate-3-phosphate (S3P) to produce enolpyruvyl shikimate-3-phosphate and inorganic phosphate.</text>
</comment>
<comment type="caution">
    <text evidence="8">Lacks conserved residue(s) required for the propagation of feature annotation.</text>
</comment>
<sequence>MKIKLNTRPFNGLHGRLTVPGDKSISHRGLMLGAISSGQTVLKHFLTADDCLSTLNALRSLGVPITRQGTTVTVTGRERHGLTAATVPLDMGNAGTATRLLTGLLAGQPFDSTLVGDPSLSQRPMARVSEPLATMGAAIELTAGHLPLTIHGRPLHATNVQMTVASAQVKSALILAALSADGPSTIVEKLPTRDHTERLLRVFGGQLETAADGRTITVQPHPQLVGQTLTVPGDLSSAAFFMAAASIVPGSRIRLERVGLNPTRSGFLTVLKRMGGDVSVERLTNPGEPLGNVEIAFSTLKPIRLTAKDVPAVIDELPLVALLAATADGISVISGAEELRVKETDRIATIVTELSKLGVQITEQPDGFVIDGRPAWQLQTPNFDSHGDHRIGMMMAIAALRLSTPTTLSGAEAINISYPGFFADLQRLLPSGEAVS</sequence>
<feature type="binding site" evidence="8">
    <location>
        <position position="28"/>
    </location>
    <ligand>
        <name>3-phosphoshikimate</name>
        <dbReference type="ChEBI" id="CHEBI:145989"/>
    </ligand>
</feature>
<dbReference type="CDD" id="cd01556">
    <property type="entry name" value="EPSP_synthase"/>
    <property type="match status" value="1"/>
</dbReference>
<evidence type="ECO:0000256" key="6">
    <source>
        <dbReference type="ARBA" id="ARBA00023141"/>
    </source>
</evidence>
<keyword evidence="4 8" id="KW-0028">Amino-acid biosynthesis</keyword>
<evidence type="ECO:0000259" key="9">
    <source>
        <dbReference type="Pfam" id="PF00275"/>
    </source>
</evidence>
<evidence type="ECO:0000313" key="11">
    <source>
        <dbReference type="Proteomes" id="UP000283633"/>
    </source>
</evidence>
<feature type="binding site" evidence="8">
    <location>
        <position position="23"/>
    </location>
    <ligand>
        <name>3-phosphoshikimate</name>
        <dbReference type="ChEBI" id="CHEBI:145989"/>
    </ligand>
</feature>
<dbReference type="Proteomes" id="UP000283633">
    <property type="component" value="Unassembled WGS sequence"/>
</dbReference>
<evidence type="ECO:0000256" key="1">
    <source>
        <dbReference type="ARBA" id="ARBA00004811"/>
    </source>
</evidence>
<dbReference type="PROSITE" id="PS00885">
    <property type="entry name" value="EPSP_SYNTHASE_2"/>
    <property type="match status" value="1"/>
</dbReference>
<dbReference type="GO" id="GO:0003866">
    <property type="term" value="F:3-phosphoshikimate 1-carboxyvinyltransferase activity"/>
    <property type="evidence" value="ECO:0007669"/>
    <property type="project" value="UniProtKB-UniRule"/>
</dbReference>
<feature type="binding site" evidence="8">
    <location>
        <position position="95"/>
    </location>
    <ligand>
        <name>phosphoenolpyruvate</name>
        <dbReference type="ChEBI" id="CHEBI:58702"/>
    </ligand>
</feature>
<evidence type="ECO:0000256" key="7">
    <source>
        <dbReference type="ARBA" id="ARBA00044633"/>
    </source>
</evidence>
<dbReference type="UniPathway" id="UPA00053">
    <property type="reaction ID" value="UER00089"/>
</dbReference>
<dbReference type="OrthoDB" id="9809920at2"/>
<comment type="similarity">
    <text evidence="2 8">Belongs to the EPSP synthase family.</text>
</comment>
<comment type="subcellular location">
    <subcellularLocation>
        <location evidence="8">Cytoplasm</location>
    </subcellularLocation>
</comment>
<keyword evidence="3 8" id="KW-0963">Cytoplasm</keyword>
<comment type="caution">
    <text evidence="10">The sequence shown here is derived from an EMBL/GenBank/DDBJ whole genome shotgun (WGS) entry which is preliminary data.</text>
</comment>
<keyword evidence="6 8" id="KW-0057">Aromatic amino acid biosynthesis</keyword>